<dbReference type="InterPro" id="IPR022100">
    <property type="entry name" value="WDHD1/CFT4_beta-prop_2nd"/>
</dbReference>
<dbReference type="STRING" id="71717.A0A4Y7TSU9"/>
<dbReference type="Pfam" id="PF24817">
    <property type="entry name" value="WD40_WDHD1_1st"/>
    <property type="match status" value="1"/>
</dbReference>
<evidence type="ECO:0000259" key="7">
    <source>
        <dbReference type="Pfam" id="PF12341"/>
    </source>
</evidence>
<proteinExistence type="predicted"/>
<reference evidence="10 11" key="1">
    <citation type="journal article" date="2019" name="Nat. Ecol. Evol.">
        <title>Megaphylogeny resolves global patterns of mushroom evolution.</title>
        <authorList>
            <person name="Varga T."/>
            <person name="Krizsan K."/>
            <person name="Foldi C."/>
            <person name="Dima B."/>
            <person name="Sanchez-Garcia M."/>
            <person name="Sanchez-Ramirez S."/>
            <person name="Szollosi G.J."/>
            <person name="Szarkandi J.G."/>
            <person name="Papp V."/>
            <person name="Albert L."/>
            <person name="Andreopoulos W."/>
            <person name="Angelini C."/>
            <person name="Antonin V."/>
            <person name="Barry K.W."/>
            <person name="Bougher N.L."/>
            <person name="Buchanan P."/>
            <person name="Buyck B."/>
            <person name="Bense V."/>
            <person name="Catcheside P."/>
            <person name="Chovatia M."/>
            <person name="Cooper J."/>
            <person name="Damon W."/>
            <person name="Desjardin D."/>
            <person name="Finy P."/>
            <person name="Geml J."/>
            <person name="Haridas S."/>
            <person name="Hughes K."/>
            <person name="Justo A."/>
            <person name="Karasinski D."/>
            <person name="Kautmanova I."/>
            <person name="Kiss B."/>
            <person name="Kocsube S."/>
            <person name="Kotiranta H."/>
            <person name="LaButti K.M."/>
            <person name="Lechner B.E."/>
            <person name="Liimatainen K."/>
            <person name="Lipzen A."/>
            <person name="Lukacs Z."/>
            <person name="Mihaltcheva S."/>
            <person name="Morgado L.N."/>
            <person name="Niskanen T."/>
            <person name="Noordeloos M.E."/>
            <person name="Ohm R.A."/>
            <person name="Ortiz-Santana B."/>
            <person name="Ovrebo C."/>
            <person name="Racz N."/>
            <person name="Riley R."/>
            <person name="Savchenko A."/>
            <person name="Shiryaev A."/>
            <person name="Soop K."/>
            <person name="Spirin V."/>
            <person name="Szebenyi C."/>
            <person name="Tomsovsky M."/>
            <person name="Tulloss R.E."/>
            <person name="Uehling J."/>
            <person name="Grigoriev I.V."/>
            <person name="Vagvolgyi C."/>
            <person name="Papp T."/>
            <person name="Martin F.M."/>
            <person name="Miettinen O."/>
            <person name="Hibbett D.S."/>
            <person name="Nagy L.G."/>
        </authorList>
    </citation>
    <scope>NUCLEOTIDE SEQUENCE [LARGE SCALE GENOMIC DNA]</scope>
    <source>
        <strain evidence="10 11">FP101781</strain>
    </source>
</reference>
<dbReference type="SMART" id="SM00320">
    <property type="entry name" value="WD40"/>
    <property type="match status" value="6"/>
</dbReference>
<dbReference type="GO" id="GO:0003682">
    <property type="term" value="F:chromatin binding"/>
    <property type="evidence" value="ECO:0007669"/>
    <property type="project" value="TreeGrafter"/>
</dbReference>
<evidence type="ECO:0000256" key="5">
    <source>
        <dbReference type="PROSITE-ProRule" id="PRU00221"/>
    </source>
</evidence>
<evidence type="ECO:0000259" key="9">
    <source>
        <dbReference type="Pfam" id="PF24817"/>
    </source>
</evidence>
<feature type="repeat" description="WD" evidence="5">
    <location>
        <begin position="10"/>
        <end position="51"/>
    </location>
</feature>
<dbReference type="GO" id="GO:0006281">
    <property type="term" value="P:DNA repair"/>
    <property type="evidence" value="ECO:0007669"/>
    <property type="project" value="TreeGrafter"/>
</dbReference>
<accession>A0A4Y7TSU9</accession>
<organism evidence="10 11">
    <name type="scientific">Coprinellus micaceus</name>
    <name type="common">Glistening ink-cap mushroom</name>
    <name type="synonym">Coprinus micaceus</name>
    <dbReference type="NCBI Taxonomy" id="71717"/>
    <lineage>
        <taxon>Eukaryota</taxon>
        <taxon>Fungi</taxon>
        <taxon>Dikarya</taxon>
        <taxon>Basidiomycota</taxon>
        <taxon>Agaricomycotina</taxon>
        <taxon>Agaricomycetes</taxon>
        <taxon>Agaricomycetidae</taxon>
        <taxon>Agaricales</taxon>
        <taxon>Agaricineae</taxon>
        <taxon>Psathyrellaceae</taxon>
        <taxon>Coprinellus</taxon>
    </lineage>
</organism>
<keyword evidence="3" id="KW-0677">Repeat</keyword>
<feature type="domain" description="WDHD1 first WD40" evidence="9">
    <location>
        <begin position="13"/>
        <end position="307"/>
    </location>
</feature>
<dbReference type="Pfam" id="PF12341">
    <property type="entry name" value="Mcl1_mid"/>
    <property type="match status" value="1"/>
</dbReference>
<dbReference type="SUPFAM" id="SSF50978">
    <property type="entry name" value="WD40 repeat-like"/>
    <property type="match status" value="1"/>
</dbReference>
<dbReference type="EMBL" id="QPFP01000004">
    <property type="protein sequence ID" value="TEB37265.1"/>
    <property type="molecule type" value="Genomic_DNA"/>
</dbReference>
<protein>
    <submittedName>
        <fullName evidence="10">Uncharacterized protein</fullName>
    </submittedName>
</protein>
<evidence type="ECO:0000256" key="2">
    <source>
        <dbReference type="ARBA" id="ARBA00022574"/>
    </source>
</evidence>
<evidence type="ECO:0000256" key="1">
    <source>
        <dbReference type="ARBA" id="ARBA00004123"/>
    </source>
</evidence>
<dbReference type="InterPro" id="IPR015943">
    <property type="entry name" value="WD40/YVTN_repeat-like_dom_sf"/>
</dbReference>
<sequence>MPTENQVLTVRPHGDGLTRVAFSKDGSKVFTGGQDCLVRIWDIEEGTDKEPSTAAEADEPITWIAAAEDCWLSASEDGEVRRYEKDSTSFDSPIASAIGVATRCVAIDPQARKVAVATDELFVRVVDMENVMNQQKLEEYTSAIRAVSWDPSGNILTTCTQDGKIVIWDMTRSPPKKEKVLDGIIPVAKDESSPEFSYDCSVVWHTSGQYFFVASKAHEIVVISRSDWSRIPGGYSDKTVVGAITALALSPNGAYLLSACKSTVLVWSTQTKRSVSQHTANQGTTITQLAFNPRRNLLAWADKEGGFTRWIKPVPTEFPDPIRPSIGTKAGASTTITRKPDTDLFGEDDLGKEFAMDGDVDLAALDDDEDMLDPDKDWIIDDIGGGLNDEPARDVLKSNGYVKEMVSITKAQPPFQPGSTPFQNKKRYLAYNILGVIEAIDQDIHQVINVVFFNQSSRSSFHFTDLFKNDTAYLGDCGAVFACPPEENHPARVLFKPYSPTAQEWTYSLRPSTRVLGVAAGGLAPSTFQGNNSVDLQGYGNVVIATSEHDLTFLSGTGRERRIIALPGDFVTMIASPEWVLVVYRPGSTTIDGSQNLYFVVVNFEDFSVRQRDVLPVPKGHTLKWLGLTEEGLPAIYDSNGYLSVLTKVRIPHHAAWVRIMDTNLLERRQGKDESYWPVGVNDDHFMCLILKGNQEYPGFPRPLIQELDIRLPFRQADAREEQIERNLLYVQTALDSLEDDLTTDTIQSREQAIDKEFILLIQAACKAGNLPRAIELVKLLHNLPSFDAAIAIADFYNLRGLREKFEFIKQKKEEDEDRLVVARNKRRRWLKPDPMMRQVANGSGSGMFGGGAQYDPLGDTRPPPQVERPGMSRVTAPVIEKTQYERPRFGASTQSRQAPTPALWDDEQTIQVDSPTQAEKRKRDVLEEFPMSDVSSMPPPKTRNPFARKAGQETNRNPFARSVEKQGSLHKSESFFEKVDIAEGGSAPPKKRKPSHPPRALRPHAHPQSPGGANGLKGKDKATESLKKQATLPFGMLPKKSKPKLAADHSQVETQFETQFETQDETQRSLEDVPMADSPRDEAQPFDEVSINNIISKLLS</sequence>
<name>A0A4Y7TSU9_COPMI</name>
<dbReference type="PANTHER" id="PTHR19932">
    <property type="entry name" value="WD REPEAT AND HMG-BOX DNA BINDING PROTEIN"/>
    <property type="match status" value="1"/>
</dbReference>
<dbReference type="PANTHER" id="PTHR19932:SF10">
    <property type="entry name" value="WD REPEAT AND HMG-BOX DNA-BINDING PROTEIN 1"/>
    <property type="match status" value="1"/>
</dbReference>
<dbReference type="PROSITE" id="PS00678">
    <property type="entry name" value="WD_REPEATS_1"/>
    <property type="match status" value="2"/>
</dbReference>
<dbReference type="PROSITE" id="PS50082">
    <property type="entry name" value="WD_REPEATS_2"/>
    <property type="match status" value="2"/>
</dbReference>
<evidence type="ECO:0000313" key="10">
    <source>
        <dbReference type="EMBL" id="TEB37265.1"/>
    </source>
</evidence>
<keyword evidence="11" id="KW-1185">Reference proteome</keyword>
<evidence type="ECO:0000256" key="3">
    <source>
        <dbReference type="ARBA" id="ARBA00022737"/>
    </source>
</evidence>
<dbReference type="GO" id="GO:0006261">
    <property type="term" value="P:DNA-templated DNA replication"/>
    <property type="evidence" value="ECO:0007669"/>
    <property type="project" value="TreeGrafter"/>
</dbReference>
<feature type="compositionally biased region" description="Basic and acidic residues" evidence="6">
    <location>
        <begin position="1018"/>
        <end position="1028"/>
    </location>
</feature>
<evidence type="ECO:0000259" key="8">
    <source>
        <dbReference type="Pfam" id="PF20946"/>
    </source>
</evidence>
<evidence type="ECO:0000256" key="4">
    <source>
        <dbReference type="ARBA" id="ARBA00023242"/>
    </source>
</evidence>
<dbReference type="InterPro" id="IPR057646">
    <property type="entry name" value="WD40_WDHD1_1st"/>
</dbReference>
<dbReference type="GO" id="GO:0000278">
    <property type="term" value="P:mitotic cell cycle"/>
    <property type="evidence" value="ECO:0007669"/>
    <property type="project" value="TreeGrafter"/>
</dbReference>
<feature type="compositionally biased region" description="Polar residues" evidence="6">
    <location>
        <begin position="1053"/>
        <end position="1062"/>
    </location>
</feature>
<feature type="compositionally biased region" description="Basic residues" evidence="6">
    <location>
        <begin position="990"/>
        <end position="1006"/>
    </location>
</feature>
<evidence type="ECO:0000313" key="11">
    <source>
        <dbReference type="Proteomes" id="UP000298030"/>
    </source>
</evidence>
<dbReference type="InterPro" id="IPR048591">
    <property type="entry name" value="WDHD1/CFT4_hel"/>
</dbReference>
<dbReference type="GO" id="GO:0043596">
    <property type="term" value="C:nuclear replication fork"/>
    <property type="evidence" value="ECO:0007669"/>
    <property type="project" value="TreeGrafter"/>
</dbReference>
<dbReference type="InterPro" id="IPR019775">
    <property type="entry name" value="WD40_repeat_CS"/>
</dbReference>
<keyword evidence="2 5" id="KW-0853">WD repeat</keyword>
<dbReference type="OrthoDB" id="427368at2759"/>
<dbReference type="InterPro" id="IPR001680">
    <property type="entry name" value="WD40_rpt"/>
</dbReference>
<feature type="repeat" description="WD" evidence="5">
    <location>
        <begin position="137"/>
        <end position="178"/>
    </location>
</feature>
<feature type="compositionally biased region" description="Basic and acidic residues" evidence="6">
    <location>
        <begin position="971"/>
        <end position="982"/>
    </location>
</feature>
<feature type="domain" description="WDHD1/CFT4 second beta-propeller" evidence="7">
    <location>
        <begin position="414"/>
        <end position="713"/>
    </location>
</feature>
<dbReference type="Proteomes" id="UP000298030">
    <property type="component" value="Unassembled WGS sequence"/>
</dbReference>
<keyword evidence="4" id="KW-0539">Nucleus</keyword>
<dbReference type="PROSITE" id="PS50294">
    <property type="entry name" value="WD_REPEATS_REGION"/>
    <property type="match status" value="2"/>
</dbReference>
<dbReference type="Gene3D" id="2.130.10.10">
    <property type="entry name" value="YVTN repeat-like/Quinoprotein amine dehydrogenase"/>
    <property type="match status" value="2"/>
</dbReference>
<feature type="region of interest" description="Disordered" evidence="6">
    <location>
        <begin position="845"/>
        <end position="1101"/>
    </location>
</feature>
<dbReference type="AlphaFoldDB" id="A0A4Y7TSU9"/>
<comment type="subcellular location">
    <subcellularLocation>
        <location evidence="1">Nucleus</location>
    </subcellularLocation>
</comment>
<evidence type="ECO:0000256" key="6">
    <source>
        <dbReference type="SAM" id="MobiDB-lite"/>
    </source>
</evidence>
<dbReference type="InterPro" id="IPR036322">
    <property type="entry name" value="WD40_repeat_dom_sf"/>
</dbReference>
<feature type="compositionally biased region" description="Polar residues" evidence="6">
    <location>
        <begin position="1091"/>
        <end position="1101"/>
    </location>
</feature>
<dbReference type="Pfam" id="PF20946">
    <property type="entry name" value="Ctf4_C"/>
    <property type="match status" value="1"/>
</dbReference>
<feature type="domain" description="WDHD1/CFT4 helical bundle" evidence="8">
    <location>
        <begin position="720"/>
        <end position="815"/>
    </location>
</feature>
<comment type="caution">
    <text evidence="10">The sequence shown here is derived from an EMBL/GenBank/DDBJ whole genome shotgun (WGS) entry which is preliminary data.</text>
</comment>
<gene>
    <name evidence="10" type="ORF">FA13DRAFT_1682132</name>
</gene>